<name>A0A1E3XGB7_9BACT</name>
<dbReference type="Proteomes" id="UP000094056">
    <property type="component" value="Unassembled WGS sequence"/>
</dbReference>
<reference evidence="2 3" key="1">
    <citation type="submission" date="2016-07" db="EMBL/GenBank/DDBJ databases">
        <title>Draft genome of Scalindua rubra, obtained from a brine-seawater interface in the Red Sea, sheds light on salt adaptation in anammox bacteria.</title>
        <authorList>
            <person name="Speth D.R."/>
            <person name="Lagkouvardos I."/>
            <person name="Wang Y."/>
            <person name="Qian P.-Y."/>
            <person name="Dutilh B.E."/>
            <person name="Jetten M.S."/>
        </authorList>
    </citation>
    <scope>NUCLEOTIDE SEQUENCE [LARGE SCALE GENOMIC DNA]</scope>
    <source>
        <strain evidence="2">BSI-1</strain>
    </source>
</reference>
<evidence type="ECO:0000313" key="2">
    <source>
        <dbReference type="EMBL" id="ODS34686.1"/>
    </source>
</evidence>
<proteinExistence type="predicted"/>
<dbReference type="AlphaFoldDB" id="A0A1E3XGB7"/>
<dbReference type="GO" id="GO:0006355">
    <property type="term" value="P:regulation of DNA-templated transcription"/>
    <property type="evidence" value="ECO:0007669"/>
    <property type="project" value="InterPro"/>
</dbReference>
<dbReference type="PANTHER" id="PTHR30267">
    <property type="entry name" value="PROTEIN KINASE PRKA"/>
    <property type="match status" value="1"/>
</dbReference>
<sequence>MQKPKTIRELKDSKYEVLSIKDEMRKNLITRLKESEELFPGIIGYDDTVIPQIENAILSKHDTLLLGLRGQAKTRILRNLINLLDEEIPIIKGCEINDNPFHPVCKACTDKVNEHGEYTEITWLSREYRYREKLATPDVTVADLIGDIDLVKVAEGKYLSSELTIHFGLIPRTNRGIFAINELPDLSPKIQVSLFNVLQERDIQIRGYPIRLPLDVILVFSANPEDYTNRGRIVTPLKDRIGSVVTTHYPLTRDDGIRIIEQNAWIDRNCGIKVAIPKFMKEIIEEISHIARSSQEINQSSGVSARMSICNYETLTSNAERRAIKTSEKDTVPRISDLRHIFASARGKVELDSTMDDEQEDEILRKITREAIKNVFNQYFKIEAHQEEIRLLNDKNIYVSDEMPSEEYVKLLESNKEIKKMVQGLHNKMEDVIMDREITPPMAASLVEFLLDGLHANKKLNKDELGGKATYKRRKIEI</sequence>
<feature type="domain" description="Sigma-54 factor interaction" evidence="1">
    <location>
        <begin position="148"/>
        <end position="251"/>
    </location>
</feature>
<dbReference type="GO" id="GO:0004672">
    <property type="term" value="F:protein kinase activity"/>
    <property type="evidence" value="ECO:0007669"/>
    <property type="project" value="TreeGrafter"/>
</dbReference>
<dbReference type="PANTHER" id="PTHR30267:SF2">
    <property type="entry name" value="PROTEIN PRKA"/>
    <property type="match status" value="1"/>
</dbReference>
<dbReference type="GO" id="GO:0005524">
    <property type="term" value="F:ATP binding"/>
    <property type="evidence" value="ECO:0007669"/>
    <property type="project" value="InterPro"/>
</dbReference>
<dbReference type="InterPro" id="IPR027417">
    <property type="entry name" value="P-loop_NTPase"/>
</dbReference>
<evidence type="ECO:0000313" key="3">
    <source>
        <dbReference type="Proteomes" id="UP000094056"/>
    </source>
</evidence>
<evidence type="ECO:0000259" key="1">
    <source>
        <dbReference type="PROSITE" id="PS50045"/>
    </source>
</evidence>
<comment type="caution">
    <text evidence="2">The sequence shown here is derived from an EMBL/GenBank/DDBJ whole genome shotgun (WGS) entry which is preliminary data.</text>
</comment>
<dbReference type="PATRIC" id="fig|1872076.5.peg.135"/>
<dbReference type="Gene3D" id="3.40.50.300">
    <property type="entry name" value="P-loop containing nucleotide triphosphate hydrolases"/>
    <property type="match status" value="1"/>
</dbReference>
<accession>A0A1E3XGB7</accession>
<dbReference type="PROSITE" id="PS50045">
    <property type="entry name" value="SIGMA54_INTERACT_4"/>
    <property type="match status" value="1"/>
</dbReference>
<dbReference type="EMBL" id="MAYW01000002">
    <property type="protein sequence ID" value="ODS34686.1"/>
    <property type="molecule type" value="Genomic_DNA"/>
</dbReference>
<organism evidence="2 3">
    <name type="scientific">Candidatus Scalindua rubra</name>
    <dbReference type="NCBI Taxonomy" id="1872076"/>
    <lineage>
        <taxon>Bacteria</taxon>
        <taxon>Pseudomonadati</taxon>
        <taxon>Planctomycetota</taxon>
        <taxon>Candidatus Brocadiia</taxon>
        <taxon>Candidatus Brocadiales</taxon>
        <taxon>Candidatus Scalinduaceae</taxon>
        <taxon>Candidatus Scalindua</taxon>
    </lineage>
</organism>
<dbReference type="InterPro" id="IPR002078">
    <property type="entry name" value="Sigma_54_int"/>
</dbReference>
<gene>
    <name evidence="2" type="ORF">SCARUB_00122</name>
</gene>
<dbReference type="SUPFAM" id="SSF52540">
    <property type="entry name" value="P-loop containing nucleoside triphosphate hydrolases"/>
    <property type="match status" value="1"/>
</dbReference>
<dbReference type="Pfam" id="PF00158">
    <property type="entry name" value="Sigma54_activat"/>
    <property type="match status" value="1"/>
</dbReference>
<protein>
    <recommendedName>
        <fullName evidence="1">Sigma-54 factor interaction domain-containing protein</fullName>
    </recommendedName>
</protein>